<dbReference type="OrthoDB" id="965844at2"/>
<dbReference type="InterPro" id="IPR000792">
    <property type="entry name" value="Tscrpt_reg_LuxR_C"/>
</dbReference>
<dbReference type="EMBL" id="FUZF01000014">
    <property type="protein sequence ID" value="SKB91333.1"/>
    <property type="molecule type" value="Genomic_DNA"/>
</dbReference>
<dbReference type="SUPFAM" id="SSF46894">
    <property type="entry name" value="C-terminal effector domain of the bipartite response regulators"/>
    <property type="match status" value="1"/>
</dbReference>
<dbReference type="RefSeq" id="WP_079644248.1">
    <property type="nucleotide sequence ID" value="NZ_FUZF01000014.1"/>
</dbReference>
<dbReference type="PROSITE" id="PS50043">
    <property type="entry name" value="HTH_LUXR_2"/>
    <property type="match status" value="1"/>
</dbReference>
<sequence length="256" mass="29420">MHNDLIQEVQKRWAEIGQYKNPSTKELMQEIELYKKMLQIFLVGDFYYFIFNPPQNTIEYVGPTIGKVLGYEPEEFTIGLMMSIIHPDDLPTFVNFESSIVEFKKGLSPEELLKYKSRYNYRIRKKDGNYIHILQQSITVQSDLEGAVLRNFVIHTDVTYLKSDNEMKLSFIGLDGAPSYVDVHSKSTLTPVSSTLSKRELEVLVLLASGYNTADIAGKIFLSPHTVSTHRRNIFRKTKTNSIGQLIKLAVEKCWI</sequence>
<evidence type="ECO:0000256" key="3">
    <source>
        <dbReference type="ARBA" id="ARBA00023163"/>
    </source>
</evidence>
<keyword evidence="1" id="KW-0805">Transcription regulation</keyword>
<dbReference type="STRING" id="1513896.SAMN05660841_03040"/>
<keyword evidence="2" id="KW-0238">DNA-binding</keyword>
<feature type="domain" description="PAS" evidence="5">
    <location>
        <begin position="58"/>
        <end position="104"/>
    </location>
</feature>
<dbReference type="PANTHER" id="PTHR44688:SF16">
    <property type="entry name" value="DNA-BINDING TRANSCRIPTIONAL ACTIVATOR DEVR_DOSR"/>
    <property type="match status" value="1"/>
</dbReference>
<reference evidence="7" key="1">
    <citation type="submission" date="2017-02" db="EMBL/GenBank/DDBJ databases">
        <authorList>
            <person name="Varghese N."/>
            <person name="Submissions S."/>
        </authorList>
    </citation>
    <scope>NUCLEOTIDE SEQUENCE [LARGE SCALE GENOMIC DNA]</scope>
    <source>
        <strain evidence="7">DSM 24091</strain>
    </source>
</reference>
<dbReference type="CDD" id="cd00130">
    <property type="entry name" value="PAS"/>
    <property type="match status" value="1"/>
</dbReference>
<dbReference type="InterPro" id="IPR016032">
    <property type="entry name" value="Sig_transdc_resp-reg_C-effctor"/>
</dbReference>
<dbReference type="PANTHER" id="PTHR44688">
    <property type="entry name" value="DNA-BINDING TRANSCRIPTIONAL ACTIVATOR DEVR_DOSR"/>
    <property type="match status" value="1"/>
</dbReference>
<dbReference type="GO" id="GO:0003677">
    <property type="term" value="F:DNA binding"/>
    <property type="evidence" value="ECO:0007669"/>
    <property type="project" value="UniProtKB-KW"/>
</dbReference>
<dbReference type="Gene3D" id="1.10.10.10">
    <property type="entry name" value="Winged helix-like DNA-binding domain superfamily/Winged helix DNA-binding domain"/>
    <property type="match status" value="1"/>
</dbReference>
<dbReference type="AlphaFoldDB" id="A0A1T5F586"/>
<evidence type="ECO:0000259" key="5">
    <source>
        <dbReference type="PROSITE" id="PS50112"/>
    </source>
</evidence>
<dbReference type="Pfam" id="PF00196">
    <property type="entry name" value="GerE"/>
    <property type="match status" value="1"/>
</dbReference>
<name>A0A1T5F586_9SPHI</name>
<dbReference type="InterPro" id="IPR035965">
    <property type="entry name" value="PAS-like_dom_sf"/>
</dbReference>
<evidence type="ECO:0000313" key="6">
    <source>
        <dbReference type="EMBL" id="SKB91333.1"/>
    </source>
</evidence>
<dbReference type="PROSITE" id="PS00622">
    <property type="entry name" value="HTH_LUXR_1"/>
    <property type="match status" value="1"/>
</dbReference>
<dbReference type="CDD" id="cd06170">
    <property type="entry name" value="LuxR_C_like"/>
    <property type="match status" value="1"/>
</dbReference>
<dbReference type="PROSITE" id="PS50112">
    <property type="entry name" value="PAS"/>
    <property type="match status" value="1"/>
</dbReference>
<keyword evidence="3" id="KW-0804">Transcription</keyword>
<evidence type="ECO:0000259" key="4">
    <source>
        <dbReference type="PROSITE" id="PS50043"/>
    </source>
</evidence>
<keyword evidence="7" id="KW-1185">Reference proteome</keyword>
<dbReference type="InterPro" id="IPR013655">
    <property type="entry name" value="PAS_fold_3"/>
</dbReference>
<dbReference type="Pfam" id="PF08447">
    <property type="entry name" value="PAS_3"/>
    <property type="match status" value="1"/>
</dbReference>
<dbReference type="PRINTS" id="PR00038">
    <property type="entry name" value="HTHLUXR"/>
</dbReference>
<dbReference type="GO" id="GO:0006355">
    <property type="term" value="P:regulation of DNA-templated transcription"/>
    <property type="evidence" value="ECO:0007669"/>
    <property type="project" value="InterPro"/>
</dbReference>
<evidence type="ECO:0000256" key="1">
    <source>
        <dbReference type="ARBA" id="ARBA00023015"/>
    </source>
</evidence>
<organism evidence="6 7">
    <name type="scientific">Sphingobacterium nematocida</name>
    <dbReference type="NCBI Taxonomy" id="1513896"/>
    <lineage>
        <taxon>Bacteria</taxon>
        <taxon>Pseudomonadati</taxon>
        <taxon>Bacteroidota</taxon>
        <taxon>Sphingobacteriia</taxon>
        <taxon>Sphingobacteriales</taxon>
        <taxon>Sphingobacteriaceae</taxon>
        <taxon>Sphingobacterium</taxon>
    </lineage>
</organism>
<accession>A0A1T5F586</accession>
<dbReference type="SMART" id="SM00421">
    <property type="entry name" value="HTH_LUXR"/>
    <property type="match status" value="1"/>
</dbReference>
<evidence type="ECO:0000256" key="2">
    <source>
        <dbReference type="ARBA" id="ARBA00023125"/>
    </source>
</evidence>
<dbReference type="Proteomes" id="UP000190150">
    <property type="component" value="Unassembled WGS sequence"/>
</dbReference>
<protein>
    <submittedName>
        <fullName evidence="6">PAS fold-containing protein</fullName>
    </submittedName>
</protein>
<proteinExistence type="predicted"/>
<gene>
    <name evidence="6" type="ORF">SAMN05660841_03040</name>
</gene>
<dbReference type="Gene3D" id="3.30.450.20">
    <property type="entry name" value="PAS domain"/>
    <property type="match status" value="1"/>
</dbReference>
<dbReference type="InterPro" id="IPR000014">
    <property type="entry name" value="PAS"/>
</dbReference>
<feature type="domain" description="HTH luxR-type" evidence="4">
    <location>
        <begin position="189"/>
        <end position="254"/>
    </location>
</feature>
<evidence type="ECO:0000313" key="7">
    <source>
        <dbReference type="Proteomes" id="UP000190150"/>
    </source>
</evidence>
<dbReference type="InterPro" id="IPR036388">
    <property type="entry name" value="WH-like_DNA-bd_sf"/>
</dbReference>
<dbReference type="SUPFAM" id="SSF55785">
    <property type="entry name" value="PYP-like sensor domain (PAS domain)"/>
    <property type="match status" value="1"/>
</dbReference>